<evidence type="ECO:0000256" key="2">
    <source>
        <dbReference type="ARBA" id="ARBA00022729"/>
    </source>
</evidence>
<proteinExistence type="predicted"/>
<keyword evidence="2 4" id="KW-0732">Signal</keyword>
<dbReference type="Pfam" id="PF03480">
    <property type="entry name" value="DctP"/>
    <property type="match status" value="1"/>
</dbReference>
<protein>
    <submittedName>
        <fullName evidence="5">TRAP transporter substrate-binding protein</fullName>
    </submittedName>
</protein>
<feature type="chain" id="PRO_5045526661" evidence="4">
    <location>
        <begin position="26"/>
        <end position="328"/>
    </location>
</feature>
<dbReference type="CDD" id="cd13602">
    <property type="entry name" value="PBP2_TRAP_BpDctp6_7"/>
    <property type="match status" value="1"/>
</dbReference>
<dbReference type="PANTHER" id="PTHR33376:SF4">
    <property type="entry name" value="SIALIC ACID-BINDING PERIPLASMIC PROTEIN SIAP"/>
    <property type="match status" value="1"/>
</dbReference>
<comment type="caution">
    <text evidence="5">The sequence shown here is derived from an EMBL/GenBank/DDBJ whole genome shotgun (WGS) entry which is preliminary data.</text>
</comment>
<feature type="signal peptide" evidence="4">
    <location>
        <begin position="1"/>
        <end position="25"/>
    </location>
</feature>
<dbReference type="PANTHER" id="PTHR33376">
    <property type="match status" value="1"/>
</dbReference>
<keyword evidence="6" id="KW-1185">Reference proteome</keyword>
<dbReference type="RefSeq" id="WP_284481460.1">
    <property type="nucleotide sequence ID" value="NZ_JASNJD010000009.1"/>
</dbReference>
<sequence>MKVIRKTKTLLAAAALIASAGAATAETSWTMASGYADSNFMTQNIRKFIEDVQSSSGGALTISLHSNGTLMKLDAIRRAVQTDQVQIGEIRLGSYSNEDPMYNLAGLPFVAGDYDSAWKLMQAQKPYFDTLFDKIGLKVLAYQPWPGQGFYTKFPVTGLADFKGQKLRIYSKATQDMGNSLGFEATILPFAEIPQAFATGLIDALFTSPQTGIDIQAWDNTDYFTAAGAMYTKNAIVVNKDAFEALPEEVKAALVAAGETATKRGWDMSKETYAKQLGILRENGMTVADAPEEVIAKLKEIGLTMMADWQASASPEAIAVLDAYKAGL</sequence>
<reference evidence="5 6" key="1">
    <citation type="submission" date="2023-05" db="EMBL/GenBank/DDBJ databases">
        <title>Pseudodonghicola sp. nov.</title>
        <authorList>
            <person name="Huang J."/>
        </authorList>
    </citation>
    <scope>NUCLEOTIDE SEQUENCE [LARGE SCALE GENOMIC DNA]</scope>
    <source>
        <strain evidence="5 6">IC7</strain>
    </source>
</reference>
<evidence type="ECO:0000256" key="1">
    <source>
        <dbReference type="ARBA" id="ARBA00004418"/>
    </source>
</evidence>
<dbReference type="SUPFAM" id="SSF53850">
    <property type="entry name" value="Periplasmic binding protein-like II"/>
    <property type="match status" value="1"/>
</dbReference>
<organism evidence="5 6">
    <name type="scientific">Pseudodonghicola flavimaris</name>
    <dbReference type="NCBI Taxonomy" id="3050036"/>
    <lineage>
        <taxon>Bacteria</taxon>
        <taxon>Pseudomonadati</taxon>
        <taxon>Pseudomonadota</taxon>
        <taxon>Alphaproteobacteria</taxon>
        <taxon>Rhodobacterales</taxon>
        <taxon>Paracoccaceae</taxon>
        <taxon>Pseudodonghicola</taxon>
    </lineage>
</organism>
<dbReference type="NCBIfam" id="NF037995">
    <property type="entry name" value="TRAP_S1"/>
    <property type="match status" value="1"/>
</dbReference>
<name>A0ABT7F2H0_9RHOB</name>
<evidence type="ECO:0000313" key="6">
    <source>
        <dbReference type="Proteomes" id="UP001243757"/>
    </source>
</evidence>
<dbReference type="EMBL" id="JASNJD010000009">
    <property type="protein sequence ID" value="MDK3018644.1"/>
    <property type="molecule type" value="Genomic_DNA"/>
</dbReference>
<dbReference type="InterPro" id="IPR038404">
    <property type="entry name" value="TRAP_DctP_sf"/>
</dbReference>
<dbReference type="Gene3D" id="3.40.190.170">
    <property type="entry name" value="Bacterial extracellular solute-binding protein, family 7"/>
    <property type="match status" value="1"/>
</dbReference>
<evidence type="ECO:0000313" key="5">
    <source>
        <dbReference type="EMBL" id="MDK3018644.1"/>
    </source>
</evidence>
<dbReference type="Proteomes" id="UP001243757">
    <property type="component" value="Unassembled WGS sequence"/>
</dbReference>
<comment type="subcellular location">
    <subcellularLocation>
        <location evidence="1">Periplasm</location>
    </subcellularLocation>
</comment>
<accession>A0ABT7F2H0</accession>
<gene>
    <name evidence="5" type="ORF">QO033_13255</name>
</gene>
<keyword evidence="3" id="KW-0574">Periplasm</keyword>
<evidence type="ECO:0000256" key="3">
    <source>
        <dbReference type="ARBA" id="ARBA00022764"/>
    </source>
</evidence>
<evidence type="ECO:0000256" key="4">
    <source>
        <dbReference type="SAM" id="SignalP"/>
    </source>
</evidence>
<dbReference type="InterPro" id="IPR018389">
    <property type="entry name" value="DctP_fam"/>
</dbReference>